<dbReference type="InterPro" id="IPR046341">
    <property type="entry name" value="SET_dom_sf"/>
</dbReference>
<dbReference type="EMBL" id="MQWD01000001">
    <property type="protein sequence ID" value="PAP77401.1"/>
    <property type="molecule type" value="Genomic_DNA"/>
</dbReference>
<dbReference type="Gene3D" id="2.170.270.10">
    <property type="entry name" value="SET domain"/>
    <property type="match status" value="1"/>
</dbReference>
<evidence type="ECO:0000313" key="3">
    <source>
        <dbReference type="Proteomes" id="UP000216339"/>
    </source>
</evidence>
<dbReference type="SUPFAM" id="SSF82199">
    <property type="entry name" value="SET domain"/>
    <property type="match status" value="1"/>
</dbReference>
<dbReference type="Proteomes" id="UP000216339">
    <property type="component" value="Unassembled WGS sequence"/>
</dbReference>
<protein>
    <recommendedName>
        <fullName evidence="1">SET domain-containing protein</fullName>
    </recommendedName>
</protein>
<dbReference type="InterPro" id="IPR001214">
    <property type="entry name" value="SET_dom"/>
</dbReference>
<keyword evidence="3" id="KW-1185">Reference proteome</keyword>
<name>A0A271J1J4_9BACT</name>
<sequence>MFLIPTQLKPSAIHGTGVFAVDPIPAGTVLWEFTEGVDWRIEADDLAAFPEPYQSRLRAWTYLDVDGRYVLCGDTAKFMNHSDHPNCDEPDGQTVANRDIAAGEELTCDYRTFDVESQERGEAFDPASA</sequence>
<dbReference type="OrthoDB" id="279507at2"/>
<organism evidence="2 3">
    <name type="scientific">Rubrivirga marina</name>
    <dbReference type="NCBI Taxonomy" id="1196024"/>
    <lineage>
        <taxon>Bacteria</taxon>
        <taxon>Pseudomonadati</taxon>
        <taxon>Rhodothermota</taxon>
        <taxon>Rhodothermia</taxon>
        <taxon>Rhodothermales</taxon>
        <taxon>Rubricoccaceae</taxon>
        <taxon>Rubrivirga</taxon>
    </lineage>
</organism>
<reference evidence="2 3" key="1">
    <citation type="submission" date="2016-11" db="EMBL/GenBank/DDBJ databases">
        <title>Study of marine rhodopsin-containing bacteria.</title>
        <authorList>
            <person name="Yoshizawa S."/>
            <person name="Kumagai Y."/>
            <person name="Kogure K."/>
        </authorList>
    </citation>
    <scope>NUCLEOTIDE SEQUENCE [LARGE SCALE GENOMIC DNA]</scope>
    <source>
        <strain evidence="2 3">SAORIC-28</strain>
    </source>
</reference>
<accession>A0A271J1J4</accession>
<dbReference type="PROSITE" id="PS50280">
    <property type="entry name" value="SET"/>
    <property type="match status" value="1"/>
</dbReference>
<dbReference type="Pfam" id="PF00856">
    <property type="entry name" value="SET"/>
    <property type="match status" value="1"/>
</dbReference>
<dbReference type="AlphaFoldDB" id="A0A271J1J4"/>
<dbReference type="RefSeq" id="WP_095511069.1">
    <property type="nucleotide sequence ID" value="NZ_MQWD01000001.1"/>
</dbReference>
<proteinExistence type="predicted"/>
<comment type="caution">
    <text evidence="2">The sequence shown here is derived from an EMBL/GenBank/DDBJ whole genome shotgun (WGS) entry which is preliminary data.</text>
</comment>
<evidence type="ECO:0000313" key="2">
    <source>
        <dbReference type="EMBL" id="PAP77401.1"/>
    </source>
</evidence>
<evidence type="ECO:0000259" key="1">
    <source>
        <dbReference type="PROSITE" id="PS50280"/>
    </source>
</evidence>
<dbReference type="SMART" id="SM00317">
    <property type="entry name" value="SET"/>
    <property type="match status" value="1"/>
</dbReference>
<gene>
    <name evidence="2" type="ORF">BSZ37_13630</name>
</gene>
<feature type="domain" description="SET" evidence="1">
    <location>
        <begin position="4"/>
        <end position="111"/>
    </location>
</feature>